<gene>
    <name evidence="1" type="ORF">BC643_4313</name>
</gene>
<dbReference type="PROSITE" id="PS51257">
    <property type="entry name" value="PROKAR_LIPOPROTEIN"/>
    <property type="match status" value="1"/>
</dbReference>
<accession>A0A419VV12</accession>
<dbReference type="OrthoDB" id="1179573at2"/>
<dbReference type="AlphaFoldDB" id="A0A419VV12"/>
<sequence length="126" mass="14214">MKKLHLLLLILAMTACLPHRQEKGIDFRIKNKLITTITDVRLSTSERLEVAEFDSIRAGEQLSGFLSMKANAGDGQYVLEFTRADGKMERLGAGYYTNGGPLDRLVTFKIKPDTTLVSFRTFFILK</sequence>
<keyword evidence="2" id="KW-1185">Reference proteome</keyword>
<organism evidence="1 2">
    <name type="scientific">Mangrovibacterium diazotrophicum</name>
    <dbReference type="NCBI Taxonomy" id="1261403"/>
    <lineage>
        <taxon>Bacteria</taxon>
        <taxon>Pseudomonadati</taxon>
        <taxon>Bacteroidota</taxon>
        <taxon>Bacteroidia</taxon>
        <taxon>Marinilabiliales</taxon>
        <taxon>Prolixibacteraceae</taxon>
        <taxon>Mangrovibacterium</taxon>
    </lineage>
</organism>
<proteinExistence type="predicted"/>
<name>A0A419VV12_9BACT</name>
<dbReference type="Proteomes" id="UP000283387">
    <property type="component" value="Unassembled WGS sequence"/>
</dbReference>
<comment type="caution">
    <text evidence="1">The sequence shown here is derived from an EMBL/GenBank/DDBJ whole genome shotgun (WGS) entry which is preliminary data.</text>
</comment>
<protein>
    <submittedName>
        <fullName evidence="1">Uncharacterized protein</fullName>
    </submittedName>
</protein>
<evidence type="ECO:0000313" key="1">
    <source>
        <dbReference type="EMBL" id="RKD85997.1"/>
    </source>
</evidence>
<dbReference type="EMBL" id="RAPN01000005">
    <property type="protein sequence ID" value="RKD85997.1"/>
    <property type="molecule type" value="Genomic_DNA"/>
</dbReference>
<dbReference type="RefSeq" id="WP_120275317.1">
    <property type="nucleotide sequence ID" value="NZ_RAPN01000005.1"/>
</dbReference>
<evidence type="ECO:0000313" key="2">
    <source>
        <dbReference type="Proteomes" id="UP000283387"/>
    </source>
</evidence>
<reference evidence="1 2" key="1">
    <citation type="submission" date="2018-09" db="EMBL/GenBank/DDBJ databases">
        <title>Genomic Encyclopedia of Archaeal and Bacterial Type Strains, Phase II (KMG-II): from individual species to whole genera.</title>
        <authorList>
            <person name="Goeker M."/>
        </authorList>
    </citation>
    <scope>NUCLEOTIDE SEQUENCE [LARGE SCALE GENOMIC DNA]</scope>
    <source>
        <strain evidence="1 2">DSM 27148</strain>
    </source>
</reference>